<dbReference type="InterPro" id="IPR043129">
    <property type="entry name" value="ATPase_NBD"/>
</dbReference>
<comment type="similarity">
    <text evidence="1">Belongs to the FGGY kinase family.</text>
</comment>
<organism evidence="5 6">
    <name type="scientific">Candidatus Glassbacteria bacterium RIFCSPLOWO2_12_FULL_58_11</name>
    <dbReference type="NCBI Taxonomy" id="1817867"/>
    <lineage>
        <taxon>Bacteria</taxon>
        <taxon>Candidatus Glassiibacteriota</taxon>
    </lineage>
</organism>
<evidence type="ECO:0000256" key="2">
    <source>
        <dbReference type="ARBA" id="ARBA00022679"/>
    </source>
</evidence>
<name>A0A1F5YX96_9BACT</name>
<dbReference type="STRING" id="1817867.A3F83_03475"/>
<dbReference type="SUPFAM" id="SSF53067">
    <property type="entry name" value="Actin-like ATPase domain"/>
    <property type="match status" value="2"/>
</dbReference>
<dbReference type="InterPro" id="IPR018484">
    <property type="entry name" value="FGGY_N"/>
</dbReference>
<evidence type="ECO:0000256" key="1">
    <source>
        <dbReference type="ARBA" id="ARBA00009156"/>
    </source>
</evidence>
<keyword evidence="3" id="KW-0418">Kinase</keyword>
<sequence>MARLALGIDSSTQSITAVAVEIDSRQKVFEKSIDYLADQSLKRFGIGPDYLLPPAGPGEAKQPAEMFFASLDALFGALAAEFPGLGLACGEIVAINVSGQQHGHVLLEARAGELFASLRQSPVPGPSLAGILGEGLALPFARIWRTSNTAAEAESVRRAVGGKEALIRLTGSDAPLRFSAFGIRRTALEHPEQYAKTVLIHQISSLIPAALTGRLDIPLDWGNACGTSLMDYRVRRWSPELAEAVAGDLPGGAEGLLEKLPPLASGRVIAGKIARYFVERYGFSPECLVGIGSGDNPQTKALTEGSLFSLGTSFVIMVETDGATFDLSGSTNAMYDSLDRPFTFGCRTNGALRWDEVRAWHGLAKGDYTPAELALEETPPGNYGRLLLWQSEAESFPVSKAFAPVRIGYDSGDLAADYAGIIESTLAAVYINARHHLGPGGLLYVSGGASKSPEIMRRTAAIFNRTLIPVEAGGAALGAAASGAAAWLLARGEKIIPGKFCASFLGRKRPVVPRPEDVEAYHGAGGYLEKFREAEERVIA</sequence>
<evidence type="ECO:0000256" key="3">
    <source>
        <dbReference type="ARBA" id="ARBA00022777"/>
    </source>
</evidence>
<dbReference type="AlphaFoldDB" id="A0A1F5YX96"/>
<dbReference type="GO" id="GO:0005997">
    <property type="term" value="P:xylulose metabolic process"/>
    <property type="evidence" value="ECO:0007669"/>
    <property type="project" value="TreeGrafter"/>
</dbReference>
<keyword evidence="2" id="KW-0808">Transferase</keyword>
<dbReference type="Pfam" id="PF00370">
    <property type="entry name" value="FGGY_N"/>
    <property type="match status" value="1"/>
</dbReference>
<feature type="domain" description="Carbohydrate kinase FGGY N-terminal" evidence="4">
    <location>
        <begin position="141"/>
        <end position="297"/>
    </location>
</feature>
<evidence type="ECO:0000313" key="6">
    <source>
        <dbReference type="Proteomes" id="UP000179129"/>
    </source>
</evidence>
<comment type="caution">
    <text evidence="5">The sequence shown here is derived from an EMBL/GenBank/DDBJ whole genome shotgun (WGS) entry which is preliminary data.</text>
</comment>
<protein>
    <recommendedName>
        <fullName evidence="4">Carbohydrate kinase FGGY N-terminal domain-containing protein</fullName>
    </recommendedName>
</protein>
<accession>A0A1F5YX96</accession>
<evidence type="ECO:0000313" key="5">
    <source>
        <dbReference type="EMBL" id="OGG04755.1"/>
    </source>
</evidence>
<gene>
    <name evidence="5" type="ORF">A3F83_03475</name>
</gene>
<dbReference type="Gene3D" id="3.30.420.40">
    <property type="match status" value="2"/>
</dbReference>
<dbReference type="Proteomes" id="UP000179129">
    <property type="component" value="Unassembled WGS sequence"/>
</dbReference>
<dbReference type="GO" id="GO:0004856">
    <property type="term" value="F:D-xylulokinase activity"/>
    <property type="evidence" value="ECO:0007669"/>
    <property type="project" value="TreeGrafter"/>
</dbReference>
<reference evidence="5 6" key="1">
    <citation type="journal article" date="2016" name="Nat. Commun.">
        <title>Thousands of microbial genomes shed light on interconnected biogeochemical processes in an aquifer system.</title>
        <authorList>
            <person name="Anantharaman K."/>
            <person name="Brown C.T."/>
            <person name="Hug L.A."/>
            <person name="Sharon I."/>
            <person name="Castelle C.J."/>
            <person name="Probst A.J."/>
            <person name="Thomas B.C."/>
            <person name="Singh A."/>
            <person name="Wilkins M.J."/>
            <person name="Karaoz U."/>
            <person name="Brodie E.L."/>
            <person name="Williams K.H."/>
            <person name="Hubbard S.S."/>
            <person name="Banfield J.F."/>
        </authorList>
    </citation>
    <scope>NUCLEOTIDE SEQUENCE [LARGE SCALE GENOMIC DNA]</scope>
</reference>
<dbReference type="PANTHER" id="PTHR10196">
    <property type="entry name" value="SUGAR KINASE"/>
    <property type="match status" value="1"/>
</dbReference>
<evidence type="ECO:0000259" key="4">
    <source>
        <dbReference type="Pfam" id="PF00370"/>
    </source>
</evidence>
<dbReference type="GO" id="GO:0005829">
    <property type="term" value="C:cytosol"/>
    <property type="evidence" value="ECO:0007669"/>
    <property type="project" value="TreeGrafter"/>
</dbReference>
<dbReference type="EMBL" id="MFIX01000092">
    <property type="protein sequence ID" value="OGG04755.1"/>
    <property type="molecule type" value="Genomic_DNA"/>
</dbReference>
<dbReference type="PANTHER" id="PTHR10196:SF57">
    <property type="entry name" value="XYLULOSE KINASE"/>
    <property type="match status" value="1"/>
</dbReference>
<proteinExistence type="inferred from homology"/>